<dbReference type="PANTHER" id="PTHR32552">
    <property type="entry name" value="FERRICHROME IRON RECEPTOR-RELATED"/>
    <property type="match status" value="1"/>
</dbReference>
<feature type="domain" description="TonB-dependent receptor plug" evidence="15">
    <location>
        <begin position="50"/>
        <end position="156"/>
    </location>
</feature>
<dbReference type="EMBL" id="BSST01000001">
    <property type="protein sequence ID" value="GLX78775.1"/>
    <property type="molecule type" value="Genomic_DNA"/>
</dbReference>
<evidence type="ECO:0000256" key="9">
    <source>
        <dbReference type="ARBA" id="ARBA00023136"/>
    </source>
</evidence>
<sequence>MKLVKTPIAIMLLNLITHAAYAESSATNQTADEQSIEVIQVHSGYRTTNLQNTATSLSVLTEQDIAVRNGQNLEEIVGAAANVNFSSGSQRARYYQIRGIGERSQFKEPINPSVGLIIDNIDFSGIGSIASTFDIAQVELFRGPQGTQFGANALAGLIYMSSHQPSDEFEGAIRLSAGNYHSYSAGLALSGPASDKVNYRFSAEQYSSDGFITNTYLDREDTNNRDELMLRGKLAIEASKELTIDLALIHADFNNGYDAFSLDNDRNTLSDQPGFDEQQTTAASAKLMYRKFSGFDIVSIFSLMDSDLAYGYDEDWSYQGMHPYEYSSTDHYLRDRTNYTAEFRLVSNNRSQLFANTTDWVIGAYFKQDDEDLTRRYTYLDGDFSSDFSAKNSAVFAQLDSELTKKITLTSGVRVEQRDSDYHNSQGVKFSPDDSMVGGKLVLSYQADKDAMIYAAINKGYKSGSVNTSGSLTKEQRVFKPEYLWNYEVGYKRQLLNNDAYIRAAAFYMKRDDIQISSYHLDERSDGSSEFISYWDNAARGYNYGIELEAAWQVTQQAEYYASVGLLETEFEGYRYANGTIESGRDQAHAPQYQFNIGINYYLNDQWYFNVNLDGKDNFYFSDSHSEKSDSYVLMHGSISYQQANWQLKLWARNIFDKDYVTRGFYFGNDPRDGYDSKAYYQLGEPAVLGATLNYQF</sequence>
<keyword evidence="7" id="KW-0406">Ion transport</keyword>
<accession>A0ABQ6GW81</accession>
<evidence type="ECO:0000256" key="2">
    <source>
        <dbReference type="ARBA" id="ARBA00022448"/>
    </source>
</evidence>
<evidence type="ECO:0000313" key="16">
    <source>
        <dbReference type="EMBL" id="GLX78775.1"/>
    </source>
</evidence>
<comment type="caution">
    <text evidence="16">The sequence shown here is derived from an EMBL/GenBank/DDBJ whole genome shotgun (WGS) entry which is preliminary data.</text>
</comment>
<keyword evidence="8 12" id="KW-0798">TonB box</keyword>
<evidence type="ECO:0000256" key="7">
    <source>
        <dbReference type="ARBA" id="ARBA00023065"/>
    </source>
</evidence>
<dbReference type="Proteomes" id="UP001157186">
    <property type="component" value="Unassembled WGS sequence"/>
</dbReference>
<keyword evidence="13" id="KW-0732">Signal</keyword>
<evidence type="ECO:0000256" key="3">
    <source>
        <dbReference type="ARBA" id="ARBA00022452"/>
    </source>
</evidence>
<evidence type="ECO:0000256" key="1">
    <source>
        <dbReference type="ARBA" id="ARBA00004571"/>
    </source>
</evidence>
<dbReference type="Pfam" id="PF07715">
    <property type="entry name" value="Plug"/>
    <property type="match status" value="1"/>
</dbReference>
<name>A0ABQ6GW81_9GAMM</name>
<keyword evidence="2 11" id="KW-0813">Transport</keyword>
<dbReference type="InterPro" id="IPR012910">
    <property type="entry name" value="Plug_dom"/>
</dbReference>
<dbReference type="InterPro" id="IPR000531">
    <property type="entry name" value="Beta-barrel_TonB"/>
</dbReference>
<dbReference type="PANTHER" id="PTHR32552:SF81">
    <property type="entry name" value="TONB-DEPENDENT OUTER MEMBRANE RECEPTOR"/>
    <property type="match status" value="1"/>
</dbReference>
<keyword evidence="17" id="KW-1185">Reference proteome</keyword>
<evidence type="ECO:0000259" key="14">
    <source>
        <dbReference type="Pfam" id="PF00593"/>
    </source>
</evidence>
<evidence type="ECO:0000256" key="5">
    <source>
        <dbReference type="ARBA" id="ARBA00022692"/>
    </source>
</evidence>
<gene>
    <name evidence="16" type="ORF">tinsulaeT_21150</name>
</gene>
<evidence type="ECO:0000256" key="4">
    <source>
        <dbReference type="ARBA" id="ARBA00022496"/>
    </source>
</evidence>
<feature type="domain" description="TonB-dependent receptor-like beta-barrel" evidence="14">
    <location>
        <begin position="253"/>
        <end position="655"/>
    </location>
</feature>
<evidence type="ECO:0000256" key="13">
    <source>
        <dbReference type="SAM" id="SignalP"/>
    </source>
</evidence>
<keyword evidence="3 11" id="KW-1134">Transmembrane beta strand</keyword>
<keyword evidence="4" id="KW-0410">Iron transport</keyword>
<evidence type="ECO:0000259" key="15">
    <source>
        <dbReference type="Pfam" id="PF07715"/>
    </source>
</evidence>
<protein>
    <submittedName>
        <fullName evidence="16">TonB-dependent receptor</fullName>
    </submittedName>
</protein>
<evidence type="ECO:0000256" key="6">
    <source>
        <dbReference type="ARBA" id="ARBA00023004"/>
    </source>
</evidence>
<feature type="chain" id="PRO_5045041246" evidence="13">
    <location>
        <begin position="23"/>
        <end position="697"/>
    </location>
</feature>
<evidence type="ECO:0000256" key="8">
    <source>
        <dbReference type="ARBA" id="ARBA00023077"/>
    </source>
</evidence>
<comment type="subcellular location">
    <subcellularLocation>
        <location evidence="1 11">Cell outer membrane</location>
        <topology evidence="1 11">Multi-pass membrane protein</topology>
    </subcellularLocation>
</comment>
<keyword evidence="16" id="KW-0675">Receptor</keyword>
<keyword evidence="9 11" id="KW-0472">Membrane</keyword>
<organism evidence="16 17">
    <name type="scientific">Thalassotalea insulae</name>
    <dbReference type="NCBI Taxonomy" id="2056778"/>
    <lineage>
        <taxon>Bacteria</taxon>
        <taxon>Pseudomonadati</taxon>
        <taxon>Pseudomonadota</taxon>
        <taxon>Gammaproteobacteria</taxon>
        <taxon>Alteromonadales</taxon>
        <taxon>Colwelliaceae</taxon>
        <taxon>Thalassotalea</taxon>
    </lineage>
</organism>
<reference evidence="16 17" key="1">
    <citation type="submission" date="2023-03" db="EMBL/GenBank/DDBJ databases">
        <title>Draft genome sequence of Thalassotalea insulae KCTC 62186T.</title>
        <authorList>
            <person name="Sawabe T."/>
        </authorList>
    </citation>
    <scope>NUCLEOTIDE SEQUENCE [LARGE SCALE GENOMIC DNA]</scope>
    <source>
        <strain evidence="16 17">KCTC 62186</strain>
    </source>
</reference>
<dbReference type="RefSeq" id="WP_284244644.1">
    <property type="nucleotide sequence ID" value="NZ_BSST01000001.1"/>
</dbReference>
<keyword evidence="5 11" id="KW-0812">Transmembrane</keyword>
<comment type="similarity">
    <text evidence="11 12">Belongs to the TonB-dependent receptor family.</text>
</comment>
<dbReference type="Gene3D" id="2.40.170.20">
    <property type="entry name" value="TonB-dependent receptor, beta-barrel domain"/>
    <property type="match status" value="1"/>
</dbReference>
<dbReference type="SUPFAM" id="SSF56935">
    <property type="entry name" value="Porins"/>
    <property type="match status" value="1"/>
</dbReference>
<keyword evidence="10 11" id="KW-0998">Cell outer membrane</keyword>
<proteinExistence type="inferred from homology"/>
<feature type="signal peptide" evidence="13">
    <location>
        <begin position="1"/>
        <end position="22"/>
    </location>
</feature>
<dbReference type="Pfam" id="PF00593">
    <property type="entry name" value="TonB_dep_Rec_b-barrel"/>
    <property type="match status" value="1"/>
</dbReference>
<evidence type="ECO:0000313" key="17">
    <source>
        <dbReference type="Proteomes" id="UP001157186"/>
    </source>
</evidence>
<dbReference type="InterPro" id="IPR036942">
    <property type="entry name" value="Beta-barrel_TonB_sf"/>
</dbReference>
<keyword evidence="6" id="KW-0408">Iron</keyword>
<evidence type="ECO:0000256" key="11">
    <source>
        <dbReference type="PROSITE-ProRule" id="PRU01360"/>
    </source>
</evidence>
<dbReference type="PROSITE" id="PS52016">
    <property type="entry name" value="TONB_DEPENDENT_REC_3"/>
    <property type="match status" value="1"/>
</dbReference>
<evidence type="ECO:0000256" key="10">
    <source>
        <dbReference type="ARBA" id="ARBA00023237"/>
    </source>
</evidence>
<dbReference type="InterPro" id="IPR039426">
    <property type="entry name" value="TonB-dep_rcpt-like"/>
</dbReference>
<evidence type="ECO:0000256" key="12">
    <source>
        <dbReference type="RuleBase" id="RU003357"/>
    </source>
</evidence>